<accession>A0A6A7B751</accession>
<dbReference type="InterPro" id="IPR038883">
    <property type="entry name" value="AN11006-like"/>
</dbReference>
<evidence type="ECO:0000256" key="1">
    <source>
        <dbReference type="SAM" id="MobiDB-lite"/>
    </source>
</evidence>
<dbReference type="PANTHER" id="PTHR42085">
    <property type="entry name" value="F-BOX DOMAIN-CONTAINING PROTEIN"/>
    <property type="match status" value="1"/>
</dbReference>
<dbReference type="InterPro" id="IPR001810">
    <property type="entry name" value="F-box_dom"/>
</dbReference>
<organism evidence="3 4">
    <name type="scientific">Plenodomus tracheiphilus IPT5</name>
    <dbReference type="NCBI Taxonomy" id="1408161"/>
    <lineage>
        <taxon>Eukaryota</taxon>
        <taxon>Fungi</taxon>
        <taxon>Dikarya</taxon>
        <taxon>Ascomycota</taxon>
        <taxon>Pezizomycotina</taxon>
        <taxon>Dothideomycetes</taxon>
        <taxon>Pleosporomycetidae</taxon>
        <taxon>Pleosporales</taxon>
        <taxon>Pleosporineae</taxon>
        <taxon>Leptosphaeriaceae</taxon>
        <taxon>Plenodomus</taxon>
    </lineage>
</organism>
<name>A0A6A7B751_9PLEO</name>
<dbReference type="Pfam" id="PF13013">
    <property type="entry name" value="F-box-like_2"/>
    <property type="match status" value="1"/>
</dbReference>
<dbReference type="AlphaFoldDB" id="A0A6A7B751"/>
<evidence type="ECO:0000259" key="2">
    <source>
        <dbReference type="Pfam" id="PF13013"/>
    </source>
</evidence>
<evidence type="ECO:0000313" key="4">
    <source>
        <dbReference type="Proteomes" id="UP000799423"/>
    </source>
</evidence>
<dbReference type="PANTHER" id="PTHR42085:SF1">
    <property type="entry name" value="F-BOX DOMAIN-CONTAINING PROTEIN"/>
    <property type="match status" value="1"/>
</dbReference>
<dbReference type="EMBL" id="MU006304">
    <property type="protein sequence ID" value="KAF2851072.1"/>
    <property type="molecule type" value="Genomic_DNA"/>
</dbReference>
<reference evidence="3" key="1">
    <citation type="submission" date="2020-01" db="EMBL/GenBank/DDBJ databases">
        <authorList>
            <consortium name="DOE Joint Genome Institute"/>
            <person name="Haridas S."/>
            <person name="Albert R."/>
            <person name="Binder M."/>
            <person name="Bloem J."/>
            <person name="Labutti K."/>
            <person name="Salamov A."/>
            <person name="Andreopoulos B."/>
            <person name="Baker S.E."/>
            <person name="Barry K."/>
            <person name="Bills G."/>
            <person name="Bluhm B.H."/>
            <person name="Cannon C."/>
            <person name="Castanera R."/>
            <person name="Culley D.E."/>
            <person name="Daum C."/>
            <person name="Ezra D."/>
            <person name="Gonzalez J.B."/>
            <person name="Henrissat B."/>
            <person name="Kuo A."/>
            <person name="Liang C."/>
            <person name="Lipzen A."/>
            <person name="Lutzoni F."/>
            <person name="Magnuson J."/>
            <person name="Mondo S."/>
            <person name="Nolan M."/>
            <person name="Ohm R."/>
            <person name="Pangilinan J."/>
            <person name="Park H.-J."/>
            <person name="Ramirez L."/>
            <person name="Alfaro M."/>
            <person name="Sun H."/>
            <person name="Tritt A."/>
            <person name="Yoshinaga Y."/>
            <person name="Zwiers L.-H."/>
            <person name="Turgeon B.G."/>
            <person name="Goodwin S.B."/>
            <person name="Spatafora J.W."/>
            <person name="Crous P.W."/>
            <person name="Grigoriev I.V."/>
        </authorList>
    </citation>
    <scope>NUCLEOTIDE SEQUENCE</scope>
    <source>
        <strain evidence="3">IPT5</strain>
    </source>
</reference>
<dbReference type="Proteomes" id="UP000799423">
    <property type="component" value="Unassembled WGS sequence"/>
</dbReference>
<protein>
    <recommendedName>
        <fullName evidence="2">F-box domain-containing protein</fullName>
    </recommendedName>
</protein>
<sequence>MHQLKRGAVGDSRRSKRQRVPGTLTTATQPLQFLMLPAEIRNLVYEYCLRPSGCTLKYQGTRRKYYRRGILSFMQVSRQVRTEFRPLHLSAFSVRLSEVEPYVQRFLPLSQSLEQPITVIVNIKQHRRTALTEILPFLRSLASRKMIKIRFQCNHPGGKLARSLGRVLDRSRRVTAGIDSKVYLEEKYQFGSNILHLQAREDLE</sequence>
<dbReference type="OrthoDB" id="3801367at2759"/>
<proteinExistence type="predicted"/>
<feature type="domain" description="F-box" evidence="2">
    <location>
        <begin position="27"/>
        <end position="87"/>
    </location>
</feature>
<gene>
    <name evidence="3" type="ORF">T440DRAFT_529877</name>
</gene>
<feature type="region of interest" description="Disordered" evidence="1">
    <location>
        <begin position="1"/>
        <end position="22"/>
    </location>
</feature>
<keyword evidence="4" id="KW-1185">Reference proteome</keyword>
<evidence type="ECO:0000313" key="3">
    <source>
        <dbReference type="EMBL" id="KAF2851072.1"/>
    </source>
</evidence>